<keyword evidence="3" id="KW-0238">DNA-binding</keyword>
<sequence>MEAIELEAYKLFDAEYKFACLIWDNEPINSTELVKLSKSKLGWSKSTTYTVLRKLCERGILRNEQAVVTALIKKTEAQKYESQTVVEKAFDGSLPQFLTAFLGGKKLSRKEAEELKRIIEESTQ</sequence>
<evidence type="ECO:0000313" key="6">
    <source>
        <dbReference type="Proteomes" id="UP001285921"/>
    </source>
</evidence>
<evidence type="ECO:0000313" key="5">
    <source>
        <dbReference type="EMBL" id="GMK43300.1"/>
    </source>
</evidence>
<dbReference type="InterPro" id="IPR005650">
    <property type="entry name" value="BlaI_family"/>
</dbReference>
<evidence type="ECO:0008006" key="7">
    <source>
        <dbReference type="Google" id="ProtNLM"/>
    </source>
</evidence>
<dbReference type="PIRSF" id="PIRSF019455">
    <property type="entry name" value="CopR_AtkY"/>
    <property type="match status" value="1"/>
</dbReference>
<comment type="caution">
    <text evidence="5">The sequence shown here is derived from an EMBL/GenBank/DDBJ whole genome shotgun (WGS) entry which is preliminary data.</text>
</comment>
<organism evidence="5 6">
    <name type="scientific">Paenibacillus glycanilyticus</name>
    <dbReference type="NCBI Taxonomy" id="126569"/>
    <lineage>
        <taxon>Bacteria</taxon>
        <taxon>Bacillati</taxon>
        <taxon>Bacillota</taxon>
        <taxon>Bacilli</taxon>
        <taxon>Bacillales</taxon>
        <taxon>Paenibacillaceae</taxon>
        <taxon>Paenibacillus</taxon>
    </lineage>
</organism>
<name>A0ABQ6NFF1_9BACL</name>
<gene>
    <name evidence="5" type="ORF">PghCCS26_04270</name>
</gene>
<keyword evidence="2" id="KW-0805">Transcription regulation</keyword>
<dbReference type="Gene3D" id="1.10.10.10">
    <property type="entry name" value="Winged helix-like DNA-binding domain superfamily/Winged helix DNA-binding domain"/>
    <property type="match status" value="1"/>
</dbReference>
<evidence type="ECO:0000256" key="2">
    <source>
        <dbReference type="ARBA" id="ARBA00023015"/>
    </source>
</evidence>
<dbReference type="EMBL" id="BTCL01000001">
    <property type="protein sequence ID" value="GMK43300.1"/>
    <property type="molecule type" value="Genomic_DNA"/>
</dbReference>
<evidence type="ECO:0000256" key="1">
    <source>
        <dbReference type="ARBA" id="ARBA00011046"/>
    </source>
</evidence>
<proteinExistence type="inferred from homology"/>
<comment type="similarity">
    <text evidence="1">Belongs to the BlaI transcriptional regulatory family.</text>
</comment>
<evidence type="ECO:0000256" key="3">
    <source>
        <dbReference type="ARBA" id="ARBA00023125"/>
    </source>
</evidence>
<protein>
    <recommendedName>
        <fullName evidence="7">BlaI/MecI/CopY family transcriptional regulator</fullName>
    </recommendedName>
</protein>
<dbReference type="InterPro" id="IPR036390">
    <property type="entry name" value="WH_DNA-bd_sf"/>
</dbReference>
<dbReference type="SUPFAM" id="SSF46785">
    <property type="entry name" value="Winged helix' DNA-binding domain"/>
    <property type="match status" value="1"/>
</dbReference>
<dbReference type="InterPro" id="IPR036388">
    <property type="entry name" value="WH-like_DNA-bd_sf"/>
</dbReference>
<dbReference type="Pfam" id="PF03965">
    <property type="entry name" value="Penicillinase_R"/>
    <property type="match status" value="1"/>
</dbReference>
<accession>A0ABQ6NFF1</accession>
<keyword evidence="6" id="KW-1185">Reference proteome</keyword>
<keyword evidence="4" id="KW-0804">Transcription</keyword>
<reference evidence="5 6" key="1">
    <citation type="submission" date="2023-05" db="EMBL/GenBank/DDBJ databases">
        <title>Draft genome of Paenibacillus sp. CCS26.</title>
        <authorList>
            <person name="Akita H."/>
            <person name="Shinto Y."/>
            <person name="Kimura Z."/>
        </authorList>
    </citation>
    <scope>NUCLEOTIDE SEQUENCE [LARGE SCALE GENOMIC DNA]</scope>
    <source>
        <strain evidence="5 6">CCS26</strain>
    </source>
</reference>
<dbReference type="Proteomes" id="UP001285921">
    <property type="component" value="Unassembled WGS sequence"/>
</dbReference>
<evidence type="ECO:0000256" key="4">
    <source>
        <dbReference type="ARBA" id="ARBA00023163"/>
    </source>
</evidence>
<dbReference type="Gene3D" id="1.10.4040.10">
    <property type="entry name" value="Penicillinase repressor domain"/>
    <property type="match status" value="1"/>
</dbReference>